<dbReference type="PROSITE" id="PS00012">
    <property type="entry name" value="PHOSPHOPANTETHEINE"/>
    <property type="match status" value="1"/>
</dbReference>
<dbReference type="Pfam" id="PF00550">
    <property type="entry name" value="PP-binding"/>
    <property type="match status" value="1"/>
</dbReference>
<dbReference type="CDD" id="cd05918">
    <property type="entry name" value="A_NRPS_SidN3_like"/>
    <property type="match status" value="2"/>
</dbReference>
<keyword evidence="3" id="KW-0436">Ligase</keyword>
<name>A0A9P4MCX6_9PEZI</name>
<dbReference type="Gene3D" id="3.40.50.12780">
    <property type="entry name" value="N-terminal domain of ligase-like"/>
    <property type="match status" value="2"/>
</dbReference>
<proteinExistence type="predicted"/>
<dbReference type="FunFam" id="3.30.300.30:FF:000015">
    <property type="entry name" value="Nonribosomal peptide synthase SidD"/>
    <property type="match status" value="2"/>
</dbReference>
<dbReference type="Proteomes" id="UP000799439">
    <property type="component" value="Unassembled WGS sequence"/>
</dbReference>
<dbReference type="SMART" id="SM00823">
    <property type="entry name" value="PKS_PP"/>
    <property type="match status" value="1"/>
</dbReference>
<evidence type="ECO:0000256" key="3">
    <source>
        <dbReference type="ARBA" id="ARBA00022598"/>
    </source>
</evidence>
<dbReference type="Gene3D" id="1.10.1200.10">
    <property type="entry name" value="ACP-like"/>
    <property type="match status" value="1"/>
</dbReference>
<evidence type="ECO:0000259" key="4">
    <source>
        <dbReference type="PROSITE" id="PS50075"/>
    </source>
</evidence>
<dbReference type="InterPro" id="IPR036736">
    <property type="entry name" value="ACP-like_sf"/>
</dbReference>
<dbReference type="InterPro" id="IPR001242">
    <property type="entry name" value="Condensation_dom"/>
</dbReference>
<dbReference type="EMBL" id="ML996091">
    <property type="protein sequence ID" value="KAF2149250.1"/>
    <property type="molecule type" value="Genomic_DNA"/>
</dbReference>
<dbReference type="SUPFAM" id="SSF56801">
    <property type="entry name" value="Acetyl-CoA synthetase-like"/>
    <property type="match status" value="2"/>
</dbReference>
<keyword evidence="2" id="KW-0597">Phosphoprotein</keyword>
<dbReference type="GO" id="GO:0043041">
    <property type="term" value="P:amino acid activation for nonribosomal peptide biosynthetic process"/>
    <property type="evidence" value="ECO:0007669"/>
    <property type="project" value="TreeGrafter"/>
</dbReference>
<feature type="domain" description="Carrier" evidence="4">
    <location>
        <begin position="1160"/>
        <end position="1234"/>
    </location>
</feature>
<dbReference type="GO" id="GO:0005737">
    <property type="term" value="C:cytoplasm"/>
    <property type="evidence" value="ECO:0007669"/>
    <property type="project" value="TreeGrafter"/>
</dbReference>
<evidence type="ECO:0000256" key="1">
    <source>
        <dbReference type="ARBA" id="ARBA00022450"/>
    </source>
</evidence>
<dbReference type="GO" id="GO:0044550">
    <property type="term" value="P:secondary metabolite biosynthetic process"/>
    <property type="evidence" value="ECO:0007669"/>
    <property type="project" value="TreeGrafter"/>
</dbReference>
<dbReference type="InterPro" id="IPR020845">
    <property type="entry name" value="AMP-binding_CS"/>
</dbReference>
<evidence type="ECO:0000313" key="5">
    <source>
        <dbReference type="EMBL" id="KAF2149250.1"/>
    </source>
</evidence>
<dbReference type="SUPFAM" id="SSF52777">
    <property type="entry name" value="CoA-dependent acyltransferases"/>
    <property type="match status" value="5"/>
</dbReference>
<accession>A0A9P4MCX6</accession>
<dbReference type="GO" id="GO:0016874">
    <property type="term" value="F:ligase activity"/>
    <property type="evidence" value="ECO:0007669"/>
    <property type="project" value="UniProtKB-KW"/>
</dbReference>
<feature type="domain" description="Carrier" evidence="4">
    <location>
        <begin position="755"/>
        <end position="831"/>
    </location>
</feature>
<dbReference type="NCBIfam" id="TIGR01733">
    <property type="entry name" value="AA-adenyl-dom"/>
    <property type="match status" value="1"/>
</dbReference>
<gene>
    <name evidence="5" type="ORF">K461DRAFT_300822</name>
</gene>
<dbReference type="FunFam" id="3.30.559.30:FF:000003">
    <property type="entry name" value="Nonribosomal peptide synthase SidD"/>
    <property type="match status" value="1"/>
</dbReference>
<dbReference type="InterPro" id="IPR020806">
    <property type="entry name" value="PKS_PP-bd"/>
</dbReference>
<keyword evidence="6" id="KW-1185">Reference proteome</keyword>
<comment type="caution">
    <text evidence="5">The sequence shown here is derived from an EMBL/GenBank/DDBJ whole genome shotgun (WGS) entry which is preliminary data.</text>
</comment>
<dbReference type="Gene3D" id="3.30.559.10">
    <property type="entry name" value="Chloramphenicol acetyltransferase-like domain"/>
    <property type="match status" value="2"/>
</dbReference>
<organism evidence="5 6">
    <name type="scientific">Myriangium duriaei CBS 260.36</name>
    <dbReference type="NCBI Taxonomy" id="1168546"/>
    <lineage>
        <taxon>Eukaryota</taxon>
        <taxon>Fungi</taxon>
        <taxon>Dikarya</taxon>
        <taxon>Ascomycota</taxon>
        <taxon>Pezizomycotina</taxon>
        <taxon>Dothideomycetes</taxon>
        <taxon>Dothideomycetidae</taxon>
        <taxon>Myriangiales</taxon>
        <taxon>Myriangiaceae</taxon>
        <taxon>Myriangium</taxon>
    </lineage>
</organism>
<dbReference type="Pfam" id="PF00668">
    <property type="entry name" value="Condensation"/>
    <property type="match status" value="2"/>
</dbReference>
<dbReference type="InterPro" id="IPR045851">
    <property type="entry name" value="AMP-bd_C_sf"/>
</dbReference>
<dbReference type="FunFam" id="3.40.50.12780:FF:000014">
    <property type="entry name" value="Nonribosomal peptide synthetase 1"/>
    <property type="match status" value="1"/>
</dbReference>
<evidence type="ECO:0000256" key="2">
    <source>
        <dbReference type="ARBA" id="ARBA00022553"/>
    </source>
</evidence>
<dbReference type="InterPro" id="IPR006162">
    <property type="entry name" value="Ppantetheine_attach_site"/>
</dbReference>
<dbReference type="Gene3D" id="3.30.559.30">
    <property type="entry name" value="Nonribosomal peptide synthetase, condensation domain"/>
    <property type="match status" value="3"/>
</dbReference>
<dbReference type="InterPro" id="IPR009081">
    <property type="entry name" value="PP-bd_ACP"/>
</dbReference>
<dbReference type="CDD" id="cd19545">
    <property type="entry name" value="FUM14_C_NRPS-like"/>
    <property type="match status" value="1"/>
</dbReference>
<dbReference type="Pfam" id="PF00501">
    <property type="entry name" value="AMP-binding"/>
    <property type="match status" value="3"/>
</dbReference>
<dbReference type="OrthoDB" id="416786at2759"/>
<dbReference type="PANTHER" id="PTHR45527">
    <property type="entry name" value="NONRIBOSOMAL PEPTIDE SYNTHETASE"/>
    <property type="match status" value="1"/>
</dbReference>
<dbReference type="InterPro" id="IPR042099">
    <property type="entry name" value="ANL_N_sf"/>
</dbReference>
<evidence type="ECO:0000313" key="6">
    <source>
        <dbReference type="Proteomes" id="UP000799439"/>
    </source>
</evidence>
<dbReference type="PANTHER" id="PTHR45527:SF15">
    <property type="entry name" value="NONRIBOSOMAL PEPTIDE SYNTHETASE EASA-RELATED"/>
    <property type="match status" value="1"/>
</dbReference>
<dbReference type="PROSITE" id="PS50075">
    <property type="entry name" value="CARRIER"/>
    <property type="match status" value="2"/>
</dbReference>
<dbReference type="GO" id="GO:0031177">
    <property type="term" value="F:phosphopantetheine binding"/>
    <property type="evidence" value="ECO:0007669"/>
    <property type="project" value="InterPro"/>
</dbReference>
<dbReference type="InterPro" id="IPR023213">
    <property type="entry name" value="CAT-like_dom_sf"/>
</dbReference>
<dbReference type="InterPro" id="IPR000873">
    <property type="entry name" value="AMP-dep_synth/lig_dom"/>
</dbReference>
<feature type="non-terminal residue" evidence="5">
    <location>
        <position position="2207"/>
    </location>
</feature>
<dbReference type="InterPro" id="IPR010071">
    <property type="entry name" value="AA_adenyl_dom"/>
</dbReference>
<reference evidence="5" key="1">
    <citation type="journal article" date="2020" name="Stud. Mycol.">
        <title>101 Dothideomycetes genomes: a test case for predicting lifestyles and emergence of pathogens.</title>
        <authorList>
            <person name="Haridas S."/>
            <person name="Albert R."/>
            <person name="Binder M."/>
            <person name="Bloem J."/>
            <person name="Labutti K."/>
            <person name="Salamov A."/>
            <person name="Andreopoulos B."/>
            <person name="Baker S."/>
            <person name="Barry K."/>
            <person name="Bills G."/>
            <person name="Bluhm B."/>
            <person name="Cannon C."/>
            <person name="Castanera R."/>
            <person name="Culley D."/>
            <person name="Daum C."/>
            <person name="Ezra D."/>
            <person name="Gonzalez J."/>
            <person name="Henrissat B."/>
            <person name="Kuo A."/>
            <person name="Liang C."/>
            <person name="Lipzen A."/>
            <person name="Lutzoni F."/>
            <person name="Magnuson J."/>
            <person name="Mondo S."/>
            <person name="Nolan M."/>
            <person name="Ohm R."/>
            <person name="Pangilinan J."/>
            <person name="Park H.-J."/>
            <person name="Ramirez L."/>
            <person name="Alfaro M."/>
            <person name="Sun H."/>
            <person name="Tritt A."/>
            <person name="Yoshinaga Y."/>
            <person name="Zwiers L.-H."/>
            <person name="Turgeon B."/>
            <person name="Goodwin S."/>
            <person name="Spatafora J."/>
            <person name="Crous P."/>
            <person name="Grigoriev I."/>
        </authorList>
    </citation>
    <scope>NUCLEOTIDE SEQUENCE</scope>
    <source>
        <strain evidence="5">CBS 260.36</strain>
    </source>
</reference>
<dbReference type="PROSITE" id="PS00455">
    <property type="entry name" value="AMP_BINDING"/>
    <property type="match status" value="1"/>
</dbReference>
<protein>
    <submittedName>
        <fullName evidence="5">Acetyl-CoA synthetase-like protein</fullName>
    </submittedName>
</protein>
<dbReference type="CDD" id="cd19542">
    <property type="entry name" value="CT_NRPS-like"/>
    <property type="match status" value="1"/>
</dbReference>
<sequence length="2207" mass="243907">MAQTTQRATSPTSAAAFWKDYVQDMEITQFPRLREHGFAKDVGDQREFLHRDMMSSTVKALALFSAETEITLDTICATIWATILSRYGTTDVVGFAMIDSFSQSRIYTAQFDNLPSFRSLARSVQHDTDEAQSHATLSLAEIRQLLLESQKPIFNSIVSCSPLDDTVRAEFDIALYVRKLPQELRLELDFNHSHLSRNQAESVLSAVQKAFEAFVQKSDHPINEVDMLGDHDIDRIYNWNKEWPDFVSRRVQDIFEERVMIQPDLPALICDEQIVSYRRLDDLSTRLAHRLNALNVKSDVIVPICFEKSPWAIVSMFGVIKAGGAVVFLDPAHPPARLQEIVKQSKAQVILASHDASPTTDCRPDSILYTVFTSGSTGVPKGCVIEHRQFLSGALQHAARSFLNSESRILQLASYTFDVSILEIVTSLISGACIFIPTQALMAMGIPGAMKHLEITWTFLTPSVVKLLKPEDVPSLKTLILGGEPLSKIDIETWSTRLQLINGYGPSETSIAAAANDNITETTDPANIGRAVGGLCWIVDPVDHNRLTPTGVIGELIIGGPIVARGYLNDPDRTAEVFIEDAPWMRGHGHNKSKRFYKTGDLARFNEDGTIHFIGRKDTQVKLRGLRVELGEVEHHLSVDKRTNHSIVILPKSGPCQKKLVAVLSLHDHSGTNDLKVLDIRNNEELQRQVDKTKEDLGKAVPAYMVPTIWVVVEKLSLLHSGKIDRKGISVWVAGMDQETYSRTIGLQEPDAGEEDMTNMEQQFRRMFCSLLSLSPNQIGKNQSFLGAGGDSVLAMQLMAMARDKGIQITVREILASETLAVLAASARELSQAEIEQGKSGLATLLDRIRVQTHLEQDSIADIYPCSNVQQGMLLGEVKVPGSYQYSTCVRVNSTRPSDPVDVARLKSAWMKVVKRHAALRTLVVEEAGYLQVVLSDYEPTIIEIPMGVEFDDYPLELQSSKPPHRFSISTQKDGSAIVKLEVHHSMVDGESLLRVLGDIVKAYVGLLPEEPPPAFSNYIGYVLSQSTGISLDYWATYLQHFTPTYMPLVTENASKSQWRRFQLDVDLDSSVIRRLSGSYGVTFSNMVQVAWALVLKHYTASDDVCFGYMSSGRDAPVDGCEDMIGAFMSILICRLQLDNNKVLKDVLGEAKEHYANSLDHQHCSLAEIQHALKSVLGLTEIGINDSFFKLGGDSILGMRLVAAANAVDIPLSVSLIFHKPILAELALELEGKASSVMLTQVVEPFALVSAGNELCKLLAEVAGLCEIDTTEIVDLLPCTPLQEGLMAISAHQEGAYAARLTFSVPEGLPSDDLKQAWQTTVDSMQMLRTRIVHTSEGSLQAVVAPKPIVWHHAESLDAYAHEDKLNKMSHGSQLTRSGLVTTLSGDRFFVMSAHHAIYDGYSINLIFDTLRKALLHEEISPGPAFATFLSHLEFQDAKVAADYWRSQLDGARPSAFPALPSKSYQAKVNNVQHRSIHVSRSGSDILTSNIMRAAWAQLMAKYNNADDIVIGVTLSGRNAPVPGILDLAAPTVTTVPVRITVGDKAQTIEEFLHEVQKQAVEMIPHEHTGLQNIRTYIASEDAKEALEFKNLFLVQPSTQTSRSISIAGMEMIGAPLEGFDSFAIVVECTLNDGSVEVELRHDESIISAEQTLSLLTQYEHLVHQFCSDDIGSKTVGDVSFASRENIEMLRTWNNDRTTMVNACIHEVLSQKASECPDKEAVLAHDGSFTYSQLDKLSDRLAFYLVEKYNLQPEQILPTCFEKSIWTTVVMLAIFKAGASNTALNPQYPRKRMEEITATVDAHLIICSPSQLEKVDGLASDTLVIDPDLFEDLSEFSRGPEVSIKPTNSAFIAFTSGSTGQPKAIVIQHDTFLTNILAQGPAVGHDEFSRVLQFAAHTFDVCNGEIFTTLLCGGTVCIPSDSERLDDLAGAMERMRVNMAYLTPSVASMLKPEDVPSLKTLILGGERLHRQLVETWSSKLNLCAIYGATECSIWSTSLSNISEDSDGANVGRAYAANTWVVDPEDHEKLVGIGMVGELVMQGAIISREYLHDRLGTAASFIRPPTWLPEDVPNRRLYKTGDLVRQLPDGSLDFIGRKDTQIKLHGNRIELGEIDHHIVAQMPSIRQVAVELIEHDGSRLAAFINLDEILDNEPESHIAVMSPDLLARFTKLQKALQSVMPSYMVPIMYIPITRMPKTVTGKLDRAQL</sequence>
<dbReference type="SUPFAM" id="SSF47336">
    <property type="entry name" value="ACP-like"/>
    <property type="match status" value="1"/>
</dbReference>
<keyword evidence="1" id="KW-0596">Phosphopantetheine</keyword>
<dbReference type="Gene3D" id="3.30.300.30">
    <property type="match status" value="2"/>
</dbReference>